<dbReference type="PROSITE" id="PS00760">
    <property type="entry name" value="SPASE_I_2"/>
    <property type="match status" value="1"/>
</dbReference>
<dbReference type="InterPro" id="IPR019757">
    <property type="entry name" value="Pept_S26A_signal_pept_1_Lys-AS"/>
</dbReference>
<evidence type="ECO:0000256" key="1">
    <source>
        <dbReference type="ARBA" id="ARBA00009370"/>
    </source>
</evidence>
<evidence type="ECO:0000259" key="5">
    <source>
        <dbReference type="Pfam" id="PF10502"/>
    </source>
</evidence>
<dbReference type="PANTHER" id="PTHR43390">
    <property type="entry name" value="SIGNAL PEPTIDASE I"/>
    <property type="match status" value="1"/>
</dbReference>
<dbReference type="InterPro" id="IPR019756">
    <property type="entry name" value="Pept_S26A_signal_pept_1_Ser-AS"/>
</dbReference>
<dbReference type="Pfam" id="PF10502">
    <property type="entry name" value="Peptidase_S26"/>
    <property type="match status" value="1"/>
</dbReference>
<evidence type="ECO:0000256" key="2">
    <source>
        <dbReference type="ARBA" id="ARBA00022670"/>
    </source>
</evidence>
<feature type="transmembrane region" description="Helical" evidence="4">
    <location>
        <begin position="21"/>
        <end position="40"/>
    </location>
</feature>
<dbReference type="EC" id="3.4.21.89" evidence="6"/>
<dbReference type="GO" id="GO:0004252">
    <property type="term" value="F:serine-type endopeptidase activity"/>
    <property type="evidence" value="ECO:0007669"/>
    <property type="project" value="InterPro"/>
</dbReference>
<dbReference type="PROSITE" id="PS00501">
    <property type="entry name" value="SPASE_I_1"/>
    <property type="match status" value="1"/>
</dbReference>
<dbReference type="PRINTS" id="PR00727">
    <property type="entry name" value="LEADERPTASE"/>
</dbReference>
<reference evidence="6" key="1">
    <citation type="submission" date="2018-06" db="EMBL/GenBank/DDBJ databases">
        <authorList>
            <person name="Zhirakovskaya E."/>
        </authorList>
    </citation>
    <scope>NUCLEOTIDE SEQUENCE</scope>
</reference>
<keyword evidence="4" id="KW-0472">Membrane</keyword>
<name>A0A3B1B9W5_9ZZZZ</name>
<dbReference type="PANTHER" id="PTHR43390:SF1">
    <property type="entry name" value="CHLOROPLAST PROCESSING PEPTIDASE"/>
    <property type="match status" value="1"/>
</dbReference>
<keyword evidence="3 6" id="KW-0378">Hydrolase</keyword>
<accession>A0A3B1B9W5</accession>
<dbReference type="InterPro" id="IPR019533">
    <property type="entry name" value="Peptidase_S26"/>
</dbReference>
<dbReference type="GO" id="GO:0016020">
    <property type="term" value="C:membrane"/>
    <property type="evidence" value="ECO:0007669"/>
    <property type="project" value="InterPro"/>
</dbReference>
<dbReference type="SUPFAM" id="SSF51306">
    <property type="entry name" value="LexA/Signal peptidase"/>
    <property type="match status" value="1"/>
</dbReference>
<comment type="similarity">
    <text evidence="1">Belongs to the peptidase S26 family.</text>
</comment>
<keyword evidence="2" id="KW-0645">Protease</keyword>
<evidence type="ECO:0000256" key="4">
    <source>
        <dbReference type="SAM" id="Phobius"/>
    </source>
</evidence>
<gene>
    <name evidence="6" type="ORF">MNBD_NITROSPINAE04-259</name>
</gene>
<protein>
    <submittedName>
        <fullName evidence="6">Signal peptidase I</fullName>
        <ecNumber evidence="6">3.4.21.89</ecNumber>
    </submittedName>
</protein>
<evidence type="ECO:0000256" key="3">
    <source>
        <dbReference type="ARBA" id="ARBA00022801"/>
    </source>
</evidence>
<dbReference type="GO" id="GO:0009003">
    <property type="term" value="F:signal peptidase activity"/>
    <property type="evidence" value="ECO:0007669"/>
    <property type="project" value="UniProtKB-EC"/>
</dbReference>
<dbReference type="NCBIfam" id="TIGR02227">
    <property type="entry name" value="sigpep_I_bact"/>
    <property type="match status" value="1"/>
</dbReference>
<sequence>MTENSRRAESVFRKIKRNAVQIINPILVALVLVMVLKGSVVEATHIFGSSMQPTLVEGDYIFINKFKYGLHLPFVDKMTLLWAQPKRGDVITFIPPGMSGREEKEIYIKRVIAVPGDKVEIVRSKLYINGHLVESSRFEDKDFIYQELLGDKEYRVTKKNPFSYFKSMIVPKGHVFAIGDNRDNSYDSRSWGPLPIENIKGKAMVIYFSKSVTGAMINLKRIGGIL</sequence>
<organism evidence="6">
    <name type="scientific">hydrothermal vent metagenome</name>
    <dbReference type="NCBI Taxonomy" id="652676"/>
    <lineage>
        <taxon>unclassified sequences</taxon>
        <taxon>metagenomes</taxon>
        <taxon>ecological metagenomes</taxon>
    </lineage>
</organism>
<dbReference type="AlphaFoldDB" id="A0A3B1B9W5"/>
<dbReference type="CDD" id="cd06530">
    <property type="entry name" value="S26_SPase_I"/>
    <property type="match status" value="1"/>
</dbReference>
<keyword evidence="4" id="KW-0812">Transmembrane</keyword>
<feature type="domain" description="Peptidase S26" evidence="5">
    <location>
        <begin position="21"/>
        <end position="208"/>
    </location>
</feature>
<dbReference type="InterPro" id="IPR036286">
    <property type="entry name" value="LexA/Signal_pep-like_sf"/>
</dbReference>
<evidence type="ECO:0000313" key="6">
    <source>
        <dbReference type="EMBL" id="VAX15086.1"/>
    </source>
</evidence>
<dbReference type="EMBL" id="UOGA01000032">
    <property type="protein sequence ID" value="VAX15086.1"/>
    <property type="molecule type" value="Genomic_DNA"/>
</dbReference>
<dbReference type="Gene3D" id="2.10.109.10">
    <property type="entry name" value="Umud Fragment, subunit A"/>
    <property type="match status" value="1"/>
</dbReference>
<dbReference type="InterPro" id="IPR000223">
    <property type="entry name" value="Pept_S26A_signal_pept_1"/>
</dbReference>
<dbReference type="GO" id="GO:0006465">
    <property type="term" value="P:signal peptide processing"/>
    <property type="evidence" value="ECO:0007669"/>
    <property type="project" value="InterPro"/>
</dbReference>
<proteinExistence type="inferred from homology"/>
<keyword evidence="4" id="KW-1133">Transmembrane helix</keyword>